<proteinExistence type="predicted"/>
<keyword evidence="1" id="KW-1133">Transmembrane helix</keyword>
<dbReference type="OrthoDB" id="7861447at2"/>
<evidence type="ECO:0000256" key="1">
    <source>
        <dbReference type="SAM" id="Phobius"/>
    </source>
</evidence>
<dbReference type="EMBL" id="VDFU01000004">
    <property type="protein sequence ID" value="TNC51540.1"/>
    <property type="molecule type" value="Genomic_DNA"/>
</dbReference>
<keyword evidence="3" id="KW-1185">Reference proteome</keyword>
<evidence type="ECO:0000313" key="3">
    <source>
        <dbReference type="Proteomes" id="UP000305887"/>
    </source>
</evidence>
<organism evidence="2 3">
    <name type="scientific">Rubellimicrobium rubrum</name>
    <dbReference type="NCBI Taxonomy" id="2585369"/>
    <lineage>
        <taxon>Bacteria</taxon>
        <taxon>Pseudomonadati</taxon>
        <taxon>Pseudomonadota</taxon>
        <taxon>Alphaproteobacteria</taxon>
        <taxon>Rhodobacterales</taxon>
        <taxon>Roseobacteraceae</taxon>
        <taxon>Rubellimicrobium</taxon>
    </lineage>
</organism>
<keyword evidence="1" id="KW-0812">Transmembrane</keyword>
<reference evidence="2 3" key="1">
    <citation type="submission" date="2019-06" db="EMBL/GenBank/DDBJ databases">
        <title>YIM 131921 draft genome.</title>
        <authorList>
            <person name="Jiang L."/>
        </authorList>
    </citation>
    <scope>NUCLEOTIDE SEQUENCE [LARGE SCALE GENOMIC DNA]</scope>
    <source>
        <strain evidence="2 3">YIM 131921</strain>
    </source>
</reference>
<keyword evidence="1" id="KW-0472">Membrane</keyword>
<feature type="transmembrane region" description="Helical" evidence="1">
    <location>
        <begin position="192"/>
        <end position="214"/>
    </location>
</feature>
<accession>A0A5C4MZ62</accession>
<dbReference type="Proteomes" id="UP000305887">
    <property type="component" value="Unassembled WGS sequence"/>
</dbReference>
<evidence type="ECO:0000313" key="2">
    <source>
        <dbReference type="EMBL" id="TNC51540.1"/>
    </source>
</evidence>
<sequence length="604" mass="61382">MGLMSALLLVPLVAGPAWVGLAYPAAVRKAHARSVLRDGAAPWWAPVLGGALVRQIAAVPLALLAAASVGAVLIAQGWAGWAWIAAAAGLLWPMAALVARSTGPLKPYARLRPVLLHAPLAVAGLLTAAWVAGGNLPVVKTGSLAAAVAAQPRYEGSSALLAWGVDAMGLVSGTRAWALGWAEGHLGPLARLWTLGATFGQFWLVASVFAAGLLPRGEARRILRSSTADDAPPVGAARLAWASLLATVLTGALVSATAQAEVWATAQRQPLAMAESPVLFAPTEGRTRPELAFGADAPPPAYVPGLPHPTALRRIVETEQIGPMACRPGTLAGLDVIDRSLSDLLAQRRQAVEAGIDTGFDAVRARVPLFLDGYYSLTAEYLRTFHLVAGGAEDFLAKEMTRTLAVDQAFVPFRQAVATLDAPLPPDAVAARDRLLADCGFLPADDTAWVVTARTPEPPLIPAPDAEAIAFEVRIAAGGAGMVAGGIAGTVTGKLLAKVLAKEAFGLAAEAVGKVALGKVAGGLGGAATGAGAGALAGSVVPGLGTTVGAVVGGVLGGLAIGVAADYALLELEEAVSRPDFEAQILAAIDEAEAELRASLDPPQ</sequence>
<dbReference type="AlphaFoldDB" id="A0A5C4MZ62"/>
<gene>
    <name evidence="2" type="ORF">FHG66_05080</name>
</gene>
<feature type="transmembrane region" description="Helical" evidence="1">
    <location>
        <begin position="160"/>
        <end position="180"/>
    </location>
</feature>
<feature type="transmembrane region" description="Helical" evidence="1">
    <location>
        <begin position="81"/>
        <end position="99"/>
    </location>
</feature>
<comment type="caution">
    <text evidence="2">The sequence shown here is derived from an EMBL/GenBank/DDBJ whole genome shotgun (WGS) entry which is preliminary data.</text>
</comment>
<name>A0A5C4MZ62_9RHOB</name>
<protein>
    <submittedName>
        <fullName evidence="2">Uncharacterized protein</fullName>
    </submittedName>
</protein>
<feature type="transmembrane region" description="Helical" evidence="1">
    <location>
        <begin position="119"/>
        <end position="139"/>
    </location>
</feature>